<evidence type="ECO:0000313" key="3">
    <source>
        <dbReference type="EMBL" id="TKR85024.1"/>
    </source>
</evidence>
<feature type="transmembrane region" description="Helical" evidence="2">
    <location>
        <begin position="255"/>
        <end position="279"/>
    </location>
</feature>
<dbReference type="EMBL" id="RCHU01000972">
    <property type="protein sequence ID" value="TKR85024.1"/>
    <property type="molecule type" value="Genomic_DNA"/>
</dbReference>
<dbReference type="AlphaFoldDB" id="A0A4U5NPY5"/>
<accession>A0A4U5NPY5</accession>
<feature type="transmembrane region" description="Helical" evidence="2">
    <location>
        <begin position="228"/>
        <end position="249"/>
    </location>
</feature>
<keyword evidence="2" id="KW-1133">Transmembrane helix</keyword>
<name>A0A4U5NPY5_POPAL</name>
<dbReference type="InterPro" id="IPR018710">
    <property type="entry name" value="DUF2232"/>
</dbReference>
<dbReference type="PANTHER" id="PTHR37185">
    <property type="entry name" value="MEMBRANE PROTEIN"/>
    <property type="match status" value="1"/>
</dbReference>
<evidence type="ECO:0000256" key="2">
    <source>
        <dbReference type="SAM" id="Phobius"/>
    </source>
</evidence>
<dbReference type="STRING" id="43335.A0A4U5NPY5"/>
<feature type="transmembrane region" description="Helical" evidence="2">
    <location>
        <begin position="196"/>
        <end position="216"/>
    </location>
</feature>
<keyword evidence="2" id="KW-0472">Membrane</keyword>
<feature type="transmembrane region" description="Helical" evidence="2">
    <location>
        <begin position="156"/>
        <end position="176"/>
    </location>
</feature>
<organism evidence="3">
    <name type="scientific">Populus alba</name>
    <name type="common">White poplar</name>
    <dbReference type="NCBI Taxonomy" id="43335"/>
    <lineage>
        <taxon>Eukaryota</taxon>
        <taxon>Viridiplantae</taxon>
        <taxon>Streptophyta</taxon>
        <taxon>Embryophyta</taxon>
        <taxon>Tracheophyta</taxon>
        <taxon>Spermatophyta</taxon>
        <taxon>Magnoliopsida</taxon>
        <taxon>eudicotyledons</taxon>
        <taxon>Gunneridae</taxon>
        <taxon>Pentapetalae</taxon>
        <taxon>rosids</taxon>
        <taxon>fabids</taxon>
        <taxon>Malpighiales</taxon>
        <taxon>Salicaceae</taxon>
        <taxon>Saliceae</taxon>
        <taxon>Populus</taxon>
    </lineage>
</organism>
<proteinExistence type="predicted"/>
<dbReference type="Pfam" id="PF09991">
    <property type="entry name" value="DUF2232"/>
    <property type="match status" value="1"/>
</dbReference>
<protein>
    <recommendedName>
        <fullName evidence="4">DUF2232 domain-containing protein</fullName>
    </recommendedName>
</protein>
<evidence type="ECO:0000256" key="1">
    <source>
        <dbReference type="SAM" id="MobiDB-lite"/>
    </source>
</evidence>
<keyword evidence="2" id="KW-0812">Transmembrane</keyword>
<comment type="caution">
    <text evidence="3">The sequence shown here is derived from an EMBL/GenBank/DDBJ whole genome shotgun (WGS) entry which is preliminary data.</text>
</comment>
<sequence>MKIMNILHIHNLKPQFPYTFRTVPHHSLSGPLNFSPRKSTRLSSSSFLLLLVTPIRPTFKIFTVSRIEASFFDNNKEDEERNSATILTELEDLAPDGVVYQNTLRLVECSMFAAVTGLVYFLSNSLSIENYFGCFFSLPIVISSLRWGVAGGRKTMVATAMLLFILSGPVKALTYLLTHGLVGFTMGSLWRMGANWGLSIFLCTIARATGAVGYVLTSSFLIRENILALITINIHASLTFIFAAAGINTVPSMNFIYSLFGILVVLNSGFFVFLLHLLYSVFLTRLGMKDSLRLPRWLEKALFAMKNHMGVRRSDFKRQRSIHPSPRAGSWSENLTKVDGRHHGAPLKESCRLAREGLEITEPHCLQMHSNCRTDLPESLDRKSKRMISPGMSLLA</sequence>
<feature type="transmembrane region" description="Helical" evidence="2">
    <location>
        <begin position="103"/>
        <end position="122"/>
    </location>
</feature>
<reference evidence="3" key="1">
    <citation type="submission" date="2018-10" db="EMBL/GenBank/DDBJ databases">
        <title>Population genomic analysis revealed the cold adaptation of white poplar.</title>
        <authorList>
            <person name="Liu Y.-J."/>
        </authorList>
    </citation>
    <scope>NUCLEOTIDE SEQUENCE [LARGE SCALE GENOMIC DNA]</scope>
    <source>
        <strain evidence="3">PAL-ZL1</strain>
    </source>
</reference>
<feature type="transmembrane region" description="Helical" evidence="2">
    <location>
        <begin position="128"/>
        <end position="149"/>
    </location>
</feature>
<gene>
    <name evidence="3" type="ORF">D5086_0000253770</name>
</gene>
<feature type="region of interest" description="Disordered" evidence="1">
    <location>
        <begin position="376"/>
        <end position="396"/>
    </location>
</feature>
<dbReference type="PANTHER" id="PTHR37185:SF3">
    <property type="entry name" value="MEMBRANE PROTEIN"/>
    <property type="match status" value="1"/>
</dbReference>
<evidence type="ECO:0008006" key="4">
    <source>
        <dbReference type="Google" id="ProtNLM"/>
    </source>
</evidence>